<dbReference type="GO" id="GO:0003677">
    <property type="term" value="F:DNA binding"/>
    <property type="evidence" value="ECO:0007669"/>
    <property type="project" value="UniProtKB-KW"/>
</dbReference>
<dbReference type="PROSITE" id="PS00397">
    <property type="entry name" value="RECOMBINASES_1"/>
    <property type="match status" value="1"/>
</dbReference>
<dbReference type="InterPro" id="IPR050639">
    <property type="entry name" value="SSR_resolvase"/>
</dbReference>
<accession>A0AAW6FSP2</accession>
<keyword evidence="6" id="KW-0175">Coiled coil</keyword>
<dbReference type="InterPro" id="IPR006118">
    <property type="entry name" value="Recombinase_CS"/>
</dbReference>
<dbReference type="Gene3D" id="3.40.50.1390">
    <property type="entry name" value="Resolvase, N-terminal catalytic domain"/>
    <property type="match status" value="1"/>
</dbReference>
<evidence type="ECO:0000259" key="8">
    <source>
        <dbReference type="PROSITE" id="PS51737"/>
    </source>
</evidence>
<evidence type="ECO:0000256" key="3">
    <source>
        <dbReference type="ARBA" id="ARBA00023172"/>
    </source>
</evidence>
<dbReference type="EMBL" id="JAQNCK010000009">
    <property type="protein sequence ID" value="MDC0828006.1"/>
    <property type="molecule type" value="Genomic_DNA"/>
</dbReference>
<gene>
    <name evidence="9" type="ORF">POG00_04690</name>
</gene>
<dbReference type="InterPro" id="IPR006119">
    <property type="entry name" value="Resolv_N"/>
</dbReference>
<reference evidence="9" key="1">
    <citation type="submission" date="2023-01" db="EMBL/GenBank/DDBJ databases">
        <title>Human gut microbiome strain richness.</title>
        <authorList>
            <person name="Chen-Liaw A."/>
        </authorList>
    </citation>
    <scope>NUCLEOTIDE SEQUENCE</scope>
    <source>
        <strain evidence="9">D55st1_G4_D55t1_190419</strain>
    </source>
</reference>
<evidence type="ECO:0000259" key="7">
    <source>
        <dbReference type="PROSITE" id="PS51736"/>
    </source>
</evidence>
<dbReference type="GO" id="GO:0015074">
    <property type="term" value="P:DNA integration"/>
    <property type="evidence" value="ECO:0007669"/>
    <property type="project" value="UniProtKB-KW"/>
</dbReference>
<dbReference type="CDD" id="cd00338">
    <property type="entry name" value="Ser_Recombinase"/>
    <property type="match status" value="1"/>
</dbReference>
<dbReference type="Pfam" id="PF07508">
    <property type="entry name" value="Recombinase"/>
    <property type="match status" value="1"/>
</dbReference>
<feature type="domain" description="Resolvase/invertase-type recombinase catalytic" evidence="7">
    <location>
        <begin position="8"/>
        <end position="156"/>
    </location>
</feature>
<evidence type="ECO:0000256" key="5">
    <source>
        <dbReference type="PROSITE-ProRule" id="PRU10137"/>
    </source>
</evidence>
<feature type="coiled-coil region" evidence="6">
    <location>
        <begin position="328"/>
        <end position="390"/>
    </location>
</feature>
<evidence type="ECO:0000256" key="2">
    <source>
        <dbReference type="ARBA" id="ARBA00023125"/>
    </source>
</evidence>
<evidence type="ECO:0000313" key="9">
    <source>
        <dbReference type="EMBL" id="MDC0828006.1"/>
    </source>
</evidence>
<organism evidence="9 10">
    <name type="scientific">Faecalitalea cylindroides</name>
    <dbReference type="NCBI Taxonomy" id="39483"/>
    <lineage>
        <taxon>Bacteria</taxon>
        <taxon>Bacillati</taxon>
        <taxon>Bacillota</taxon>
        <taxon>Erysipelotrichia</taxon>
        <taxon>Erysipelotrichales</taxon>
        <taxon>Erysipelotrichaceae</taxon>
        <taxon>Faecalitalea</taxon>
    </lineage>
</organism>
<dbReference type="RefSeq" id="WP_195191180.1">
    <property type="nucleotide sequence ID" value="NZ_JADMUL010000011.1"/>
</dbReference>
<keyword evidence="3" id="KW-0233">DNA recombination</keyword>
<feature type="domain" description="Recombinase" evidence="8">
    <location>
        <begin position="164"/>
        <end position="264"/>
    </location>
</feature>
<keyword evidence="1" id="KW-0229">DNA integration</keyword>
<evidence type="ECO:0000256" key="6">
    <source>
        <dbReference type="SAM" id="Coils"/>
    </source>
</evidence>
<dbReference type="Proteomes" id="UP001220658">
    <property type="component" value="Unassembled WGS sequence"/>
</dbReference>
<keyword evidence="2" id="KW-0238">DNA-binding</keyword>
<proteinExistence type="predicted"/>
<dbReference type="Gene3D" id="3.90.1750.20">
    <property type="entry name" value="Putative Large Serine Recombinase, Chain B, Domain 2"/>
    <property type="match status" value="1"/>
</dbReference>
<evidence type="ECO:0000256" key="1">
    <source>
        <dbReference type="ARBA" id="ARBA00022908"/>
    </source>
</evidence>
<name>A0AAW6FSP2_9FIRM</name>
<evidence type="ECO:0000256" key="4">
    <source>
        <dbReference type="PIRSR" id="PIRSR606118-50"/>
    </source>
</evidence>
<dbReference type="InterPro" id="IPR011109">
    <property type="entry name" value="DNA_bind_recombinase_dom"/>
</dbReference>
<dbReference type="SMART" id="SM00857">
    <property type="entry name" value="Resolvase"/>
    <property type="match status" value="1"/>
</dbReference>
<dbReference type="GO" id="GO:0000150">
    <property type="term" value="F:DNA strand exchange activity"/>
    <property type="evidence" value="ECO:0007669"/>
    <property type="project" value="InterPro"/>
</dbReference>
<dbReference type="PROSITE" id="PS51737">
    <property type="entry name" value="RECOMBINASE_DNA_BIND"/>
    <property type="match status" value="1"/>
</dbReference>
<dbReference type="PROSITE" id="PS51736">
    <property type="entry name" value="RECOMBINASES_3"/>
    <property type="match status" value="1"/>
</dbReference>
<protein>
    <submittedName>
        <fullName evidence="9">Recombinase family protein</fullName>
    </submittedName>
</protein>
<dbReference type="InterPro" id="IPR038109">
    <property type="entry name" value="DNA_bind_recomb_sf"/>
</dbReference>
<dbReference type="InterPro" id="IPR036162">
    <property type="entry name" value="Resolvase-like_N_sf"/>
</dbReference>
<dbReference type="SUPFAM" id="SSF53041">
    <property type="entry name" value="Resolvase-like"/>
    <property type="match status" value="1"/>
</dbReference>
<feature type="active site" description="O-(5'-phospho-DNA)-serine intermediate" evidence="4 5">
    <location>
        <position position="16"/>
    </location>
</feature>
<dbReference type="PANTHER" id="PTHR30461:SF23">
    <property type="entry name" value="DNA RECOMBINASE-RELATED"/>
    <property type="match status" value="1"/>
</dbReference>
<dbReference type="Pfam" id="PF00239">
    <property type="entry name" value="Resolvase"/>
    <property type="match status" value="1"/>
</dbReference>
<dbReference type="PANTHER" id="PTHR30461">
    <property type="entry name" value="DNA-INVERTASE FROM LAMBDOID PROPHAGE"/>
    <property type="match status" value="1"/>
</dbReference>
<comment type="caution">
    <text evidence="9">The sequence shown here is derived from an EMBL/GenBank/DDBJ whole genome shotgun (WGS) entry which is preliminary data.</text>
</comment>
<dbReference type="AlphaFoldDB" id="A0AAW6FSP2"/>
<sequence length="433" mass="51743">MNKEIKRYVAMYLRVSTKDQFENGYGIDDQEIQCRKYINLYYPDENIKVYKEEGKSAKDLNRPKMQEMLDELMGGNIKVIVAFKLDRLTRNVSDTYQLISKVMEQDCILVAVMDRLDISSANGRMLVGMLSIISQWEREVISERTIAAMIEIAREGKYPLPKCPFGWTKDRELRLHVQEERASIINAMADYYLEGNSLEQVSRYIKGKYQLYYSPLSIRNILSNSRLIGRWMFHNEEYTDVFPPIMEQEKFTSVQEYLQYRMPHAPEKKKYIFHGLVYCQCGQRCHHVSTKKKTKRFYYYYCPNCNERINQNKLVNQIVDEMMLHIKFDQLQKKIEQKKKSLEELQLKMLQLFKEYNENIMDTEVYNFTLKQYTKTKKEIENEIKCLEVESLDAFKRMSYEERYEYIHTFISKVIVDITKNLVLKVVYKSTNV</sequence>
<evidence type="ECO:0000313" key="10">
    <source>
        <dbReference type="Proteomes" id="UP001220658"/>
    </source>
</evidence>